<organism evidence="3 4">
    <name type="scientific">Bacillus salipaludis</name>
    <dbReference type="NCBI Taxonomy" id="2547811"/>
    <lineage>
        <taxon>Bacteria</taxon>
        <taxon>Bacillati</taxon>
        <taxon>Bacillota</taxon>
        <taxon>Bacilli</taxon>
        <taxon>Bacillales</taxon>
        <taxon>Bacillaceae</taxon>
        <taxon>Bacillus</taxon>
    </lineage>
</organism>
<evidence type="ECO:0000313" key="3">
    <source>
        <dbReference type="EMBL" id="MDQ6600927.1"/>
    </source>
</evidence>
<gene>
    <name evidence="3" type="ORF">RCG21_32550</name>
</gene>
<feature type="transmembrane region" description="Helical" evidence="1">
    <location>
        <begin position="44"/>
        <end position="64"/>
    </location>
</feature>
<dbReference type="AlphaFoldDB" id="A0AA90TX50"/>
<evidence type="ECO:0000313" key="4">
    <source>
        <dbReference type="Proteomes" id="UP001178888"/>
    </source>
</evidence>
<sequence length="117" mass="13435">MKEKQVPIWQFNNELQGILLIGFSLVIFKLYVSNKILIILEPKMIPFLLFAMISLFIIGCFRLFNSDLNGADCDCEVCDPSSSMFSIFMKSSFFIFVIILSLVLNDLIDTVHIPFKE</sequence>
<feature type="transmembrane region" description="Helical" evidence="1">
    <location>
        <begin position="15"/>
        <end position="32"/>
    </location>
</feature>
<comment type="caution">
    <text evidence="3">The sequence shown here is derived from an EMBL/GenBank/DDBJ whole genome shotgun (WGS) entry which is preliminary data.</text>
</comment>
<keyword evidence="1" id="KW-0472">Membrane</keyword>
<dbReference type="Proteomes" id="UP001178888">
    <property type="component" value="Unassembled WGS sequence"/>
</dbReference>
<keyword evidence="4" id="KW-1185">Reference proteome</keyword>
<protein>
    <submittedName>
        <fullName evidence="3">DUF1980 domain-containing protein</fullName>
    </submittedName>
</protein>
<dbReference type="RefSeq" id="WP_308914552.1">
    <property type="nucleotide sequence ID" value="NZ_JAVGVR010000002.1"/>
</dbReference>
<keyword evidence="1" id="KW-1133">Transmembrane helix</keyword>
<dbReference type="Pfam" id="PF09323">
    <property type="entry name" value="DUF1980"/>
    <property type="match status" value="1"/>
</dbReference>
<dbReference type="InterPro" id="IPR048493">
    <property type="entry name" value="DUF1980_N"/>
</dbReference>
<feature type="transmembrane region" description="Helical" evidence="1">
    <location>
        <begin position="84"/>
        <end position="104"/>
    </location>
</feature>
<evidence type="ECO:0000259" key="2">
    <source>
        <dbReference type="Pfam" id="PF09323"/>
    </source>
</evidence>
<keyword evidence="1" id="KW-0812">Transmembrane</keyword>
<name>A0AA90TX50_9BACI</name>
<accession>A0AA90TX50</accession>
<feature type="domain" description="DUF1980" evidence="2">
    <location>
        <begin position="15"/>
        <end position="104"/>
    </location>
</feature>
<reference evidence="3" key="1">
    <citation type="submission" date="2023-08" db="EMBL/GenBank/DDBJ databases">
        <title>Nitrogen cycling bacteria in agricultural field soils.</title>
        <authorList>
            <person name="Jang J."/>
        </authorList>
    </citation>
    <scope>NUCLEOTIDE SEQUENCE</scope>
    <source>
        <strain evidence="3">PS3-36</strain>
    </source>
</reference>
<proteinExistence type="predicted"/>
<dbReference type="EMBL" id="JAVGVR010000002">
    <property type="protein sequence ID" value="MDQ6600927.1"/>
    <property type="molecule type" value="Genomic_DNA"/>
</dbReference>
<evidence type="ECO:0000256" key="1">
    <source>
        <dbReference type="SAM" id="Phobius"/>
    </source>
</evidence>